<reference evidence="1 2" key="1">
    <citation type="submission" date="2018-08" db="EMBL/GenBank/DDBJ databases">
        <title>Pallidiluteibacterium maritimus gen. nov., sp. nov., isolated from coastal sediment.</title>
        <authorList>
            <person name="Zhou L.Y."/>
        </authorList>
    </citation>
    <scope>NUCLEOTIDE SEQUENCE [LARGE SCALE GENOMIC DNA]</scope>
    <source>
        <strain evidence="1 2">XSD2</strain>
    </source>
</reference>
<evidence type="ECO:0008006" key="3">
    <source>
        <dbReference type="Google" id="ProtNLM"/>
    </source>
</evidence>
<comment type="caution">
    <text evidence="1">The sequence shown here is derived from an EMBL/GenBank/DDBJ whole genome shotgun (WGS) entry which is preliminary data.</text>
</comment>
<dbReference type="EMBL" id="QWGR01000003">
    <property type="protein sequence ID" value="RIJ49440.1"/>
    <property type="molecule type" value="Genomic_DNA"/>
</dbReference>
<gene>
    <name evidence="1" type="ORF">D1614_07825</name>
</gene>
<evidence type="ECO:0000313" key="1">
    <source>
        <dbReference type="EMBL" id="RIJ49440.1"/>
    </source>
</evidence>
<evidence type="ECO:0000313" key="2">
    <source>
        <dbReference type="Proteomes" id="UP000265926"/>
    </source>
</evidence>
<keyword evidence="2" id="KW-1185">Reference proteome</keyword>
<organism evidence="1 2">
    <name type="scientific">Maribellus luteus</name>
    <dbReference type="NCBI Taxonomy" id="2305463"/>
    <lineage>
        <taxon>Bacteria</taxon>
        <taxon>Pseudomonadati</taxon>
        <taxon>Bacteroidota</taxon>
        <taxon>Bacteroidia</taxon>
        <taxon>Marinilabiliales</taxon>
        <taxon>Prolixibacteraceae</taxon>
        <taxon>Maribellus</taxon>
    </lineage>
</organism>
<accession>A0A399SZ51</accession>
<name>A0A399SZ51_9BACT</name>
<dbReference type="AlphaFoldDB" id="A0A399SZ51"/>
<proteinExistence type="predicted"/>
<dbReference type="OrthoDB" id="1120850at2"/>
<protein>
    <recommendedName>
        <fullName evidence="3">T9SS C-terminal target domain-containing protein</fullName>
    </recommendedName>
</protein>
<dbReference type="RefSeq" id="WP_119437327.1">
    <property type="nucleotide sequence ID" value="NZ_QWGR01000003.1"/>
</dbReference>
<dbReference type="Proteomes" id="UP000265926">
    <property type="component" value="Unassembled WGS sequence"/>
</dbReference>
<sequence length="194" mass="21633">MKTRSGILAILALFIVAIGSAAELPKMNVVQVEPDKALLAYSAPTATPLEITLTNHNGDILYSNRTDEKHSEYKKVFDLSGLGDGDFCLSVNFGNQSVTRSLQISGKNITVGPPQNCYVPRFHLENKTLDISFLNSGMKQVYLNIYRDGKFVEVVKLGRDLAIQKRLDMSNLKKGEYMIVLSEKHKEHTFIAKL</sequence>